<dbReference type="InterPro" id="IPR018359">
    <property type="entry name" value="Bromodomain_CS"/>
</dbReference>
<dbReference type="STRING" id="126957.T1IYB4"/>
<sequence length="111" mass="13547">MPKRKRTQTEESKDDEPVRRRRRLIQYDPSQICQELYDTIRYERTEDGRVLCEAFIRAPKRRNSADYYDVVTHPIDLLRVQQKIKTDEYDDVDHMTYDIELIINNAKTYYK</sequence>
<dbReference type="InterPro" id="IPR001487">
    <property type="entry name" value="Bromodomain"/>
</dbReference>
<evidence type="ECO:0000256" key="3">
    <source>
        <dbReference type="ARBA" id="ARBA00022853"/>
    </source>
</evidence>
<evidence type="ECO:0000256" key="5">
    <source>
        <dbReference type="ARBA" id="ARBA00023117"/>
    </source>
</evidence>
<dbReference type="GO" id="GO:0003682">
    <property type="term" value="F:chromatin binding"/>
    <property type="evidence" value="ECO:0007669"/>
    <property type="project" value="TreeGrafter"/>
</dbReference>
<dbReference type="EMBL" id="JH431678">
    <property type="status" value="NOT_ANNOTATED_CDS"/>
    <property type="molecule type" value="Genomic_DNA"/>
</dbReference>
<dbReference type="Proteomes" id="UP000014500">
    <property type="component" value="Unassembled WGS sequence"/>
</dbReference>
<dbReference type="eggNOG" id="KOG1827">
    <property type="taxonomic scope" value="Eukaryota"/>
</dbReference>
<dbReference type="PANTHER" id="PTHR16062">
    <property type="entry name" value="SWI/SNF-RELATED"/>
    <property type="match status" value="1"/>
</dbReference>
<evidence type="ECO:0000313" key="12">
    <source>
        <dbReference type="Proteomes" id="UP000014500"/>
    </source>
</evidence>
<dbReference type="GO" id="GO:0016586">
    <property type="term" value="C:RSC-type complex"/>
    <property type="evidence" value="ECO:0007669"/>
    <property type="project" value="InterPro"/>
</dbReference>
<dbReference type="PANTHER" id="PTHR16062:SF19">
    <property type="entry name" value="PROTEIN POLYBROMO-1"/>
    <property type="match status" value="1"/>
</dbReference>
<reference evidence="11" key="2">
    <citation type="submission" date="2015-02" db="UniProtKB">
        <authorList>
            <consortium name="EnsemblMetazoa"/>
        </authorList>
    </citation>
    <scope>IDENTIFICATION</scope>
</reference>
<keyword evidence="3" id="KW-0156">Chromatin regulator</keyword>
<reference evidence="12" key="1">
    <citation type="submission" date="2011-05" db="EMBL/GenBank/DDBJ databases">
        <authorList>
            <person name="Richards S.R."/>
            <person name="Qu J."/>
            <person name="Jiang H."/>
            <person name="Jhangiani S.N."/>
            <person name="Agravi P."/>
            <person name="Goodspeed R."/>
            <person name="Gross S."/>
            <person name="Mandapat C."/>
            <person name="Jackson L."/>
            <person name="Mathew T."/>
            <person name="Pu L."/>
            <person name="Thornton R."/>
            <person name="Saada N."/>
            <person name="Wilczek-Boney K.B."/>
            <person name="Lee S."/>
            <person name="Kovar C."/>
            <person name="Wu Y."/>
            <person name="Scherer S.E."/>
            <person name="Worley K.C."/>
            <person name="Muzny D.M."/>
            <person name="Gibbs R."/>
        </authorList>
    </citation>
    <scope>NUCLEOTIDE SEQUENCE</scope>
    <source>
        <strain evidence="12">Brora</strain>
    </source>
</reference>
<keyword evidence="4" id="KW-0805">Transcription regulation</keyword>
<keyword evidence="12" id="KW-1185">Reference proteome</keyword>
<feature type="region of interest" description="Disordered" evidence="9">
    <location>
        <begin position="1"/>
        <end position="21"/>
    </location>
</feature>
<proteinExistence type="predicted"/>
<dbReference type="PROSITE" id="PS50014">
    <property type="entry name" value="BROMODOMAIN_2"/>
    <property type="match status" value="1"/>
</dbReference>
<evidence type="ECO:0000256" key="9">
    <source>
        <dbReference type="SAM" id="MobiDB-lite"/>
    </source>
</evidence>
<keyword evidence="2" id="KW-0677">Repeat</keyword>
<dbReference type="Pfam" id="PF00439">
    <property type="entry name" value="Bromodomain"/>
    <property type="match status" value="1"/>
</dbReference>
<dbReference type="PRINTS" id="PR00503">
    <property type="entry name" value="BROMODOMAIN"/>
</dbReference>
<dbReference type="PROSITE" id="PS00633">
    <property type="entry name" value="BROMODOMAIN_1"/>
    <property type="match status" value="1"/>
</dbReference>
<dbReference type="AlphaFoldDB" id="T1IYB4"/>
<dbReference type="SUPFAM" id="SSF47370">
    <property type="entry name" value="Bromodomain"/>
    <property type="match status" value="1"/>
</dbReference>
<dbReference type="InterPro" id="IPR037382">
    <property type="entry name" value="Rsc/polybromo"/>
</dbReference>
<dbReference type="SMART" id="SM00297">
    <property type="entry name" value="BROMO"/>
    <property type="match status" value="1"/>
</dbReference>
<evidence type="ECO:0000256" key="2">
    <source>
        <dbReference type="ARBA" id="ARBA00022737"/>
    </source>
</evidence>
<evidence type="ECO:0000259" key="10">
    <source>
        <dbReference type="PROSITE" id="PS50014"/>
    </source>
</evidence>
<accession>T1IYB4</accession>
<evidence type="ECO:0000313" key="11">
    <source>
        <dbReference type="EnsemblMetazoa" id="SMAR006223-PA"/>
    </source>
</evidence>
<feature type="compositionally biased region" description="Basic and acidic residues" evidence="9">
    <location>
        <begin position="7"/>
        <end position="18"/>
    </location>
</feature>
<comment type="subcellular location">
    <subcellularLocation>
        <location evidence="1">Nucleus</location>
    </subcellularLocation>
</comment>
<protein>
    <recommendedName>
        <fullName evidence="10">Bromo domain-containing protein</fullName>
    </recommendedName>
</protein>
<name>T1IYB4_STRMM</name>
<keyword evidence="7" id="KW-0539">Nucleus</keyword>
<dbReference type="GO" id="GO:0006338">
    <property type="term" value="P:chromatin remodeling"/>
    <property type="evidence" value="ECO:0007669"/>
    <property type="project" value="InterPro"/>
</dbReference>
<dbReference type="EnsemblMetazoa" id="SMAR006223-RA">
    <property type="protein sequence ID" value="SMAR006223-PA"/>
    <property type="gene ID" value="SMAR006223"/>
</dbReference>
<keyword evidence="6" id="KW-0804">Transcription</keyword>
<keyword evidence="5 8" id="KW-0103">Bromodomain</keyword>
<dbReference type="PhylomeDB" id="T1IYB4"/>
<evidence type="ECO:0000256" key="4">
    <source>
        <dbReference type="ARBA" id="ARBA00023015"/>
    </source>
</evidence>
<feature type="domain" description="Bromo" evidence="10">
    <location>
        <begin position="47"/>
        <end position="111"/>
    </location>
</feature>
<evidence type="ECO:0000256" key="8">
    <source>
        <dbReference type="PROSITE-ProRule" id="PRU00035"/>
    </source>
</evidence>
<dbReference type="HOGENOM" id="CLU_145134_0_0_1"/>
<dbReference type="GO" id="GO:0006368">
    <property type="term" value="P:transcription elongation by RNA polymerase II"/>
    <property type="evidence" value="ECO:0007669"/>
    <property type="project" value="TreeGrafter"/>
</dbReference>
<dbReference type="InterPro" id="IPR036427">
    <property type="entry name" value="Bromodomain-like_sf"/>
</dbReference>
<organism evidence="11 12">
    <name type="scientific">Strigamia maritima</name>
    <name type="common">European centipede</name>
    <name type="synonym">Geophilus maritimus</name>
    <dbReference type="NCBI Taxonomy" id="126957"/>
    <lineage>
        <taxon>Eukaryota</taxon>
        <taxon>Metazoa</taxon>
        <taxon>Ecdysozoa</taxon>
        <taxon>Arthropoda</taxon>
        <taxon>Myriapoda</taxon>
        <taxon>Chilopoda</taxon>
        <taxon>Pleurostigmophora</taxon>
        <taxon>Geophilomorpha</taxon>
        <taxon>Linotaeniidae</taxon>
        <taxon>Strigamia</taxon>
    </lineage>
</organism>
<evidence type="ECO:0000256" key="1">
    <source>
        <dbReference type="ARBA" id="ARBA00004123"/>
    </source>
</evidence>
<dbReference type="Gene3D" id="1.20.920.10">
    <property type="entry name" value="Bromodomain-like"/>
    <property type="match status" value="1"/>
</dbReference>
<evidence type="ECO:0000256" key="6">
    <source>
        <dbReference type="ARBA" id="ARBA00023163"/>
    </source>
</evidence>
<evidence type="ECO:0000256" key="7">
    <source>
        <dbReference type="ARBA" id="ARBA00023242"/>
    </source>
</evidence>